<dbReference type="InterPro" id="IPR036388">
    <property type="entry name" value="WH-like_DNA-bd_sf"/>
</dbReference>
<dbReference type="EMBL" id="RKQG01000001">
    <property type="protein sequence ID" value="RPE33686.1"/>
    <property type="molecule type" value="Genomic_DNA"/>
</dbReference>
<gene>
    <name evidence="2" type="ORF">EDD38_1981</name>
</gene>
<dbReference type="Gene3D" id="1.10.10.10">
    <property type="entry name" value="Winged helix-like DNA-binding domain superfamily/Winged helix DNA-binding domain"/>
    <property type="match status" value="1"/>
</dbReference>
<comment type="caution">
    <text evidence="2">The sequence shown here is derived from an EMBL/GenBank/DDBJ whole genome shotgun (WGS) entry which is preliminary data.</text>
</comment>
<dbReference type="AlphaFoldDB" id="A0A3N4RLM8"/>
<name>A0A3N4RLM8_9ACTN</name>
<accession>A0A3N4RLM8</accession>
<proteinExistence type="predicted"/>
<dbReference type="RefSeq" id="WP_123817903.1">
    <property type="nucleotide sequence ID" value="NZ_RKQG01000001.1"/>
</dbReference>
<keyword evidence="3" id="KW-1185">Reference proteome</keyword>
<sequence length="319" mass="35489">MPDARPAPPAPGPTEKALYLAVLRAGGQVSVREATEQDAAATARLLALGLLVQHDESEQLTAVNPRTVSSRLSRELREAGTRMFAAAEHVPTELDVLADAFDSAVRPQDHGRQITHVLDVDRIRHRLLQIEADFREEVLAAQPGHRPVVYLEKSARAEKALAAGARMDILYQPTVKSDPAVIDYAVRATGWGMRLRSLDEDFTRMLIFDRRTVIISASADNRTAAFIEDRAVVDHLVGLFHRDWDRAERVPWHDLAGTTVPPPTEQIGRLLATGLTQRAVASRLGVSERTVAEHIARLRERYDAETLFQLGWLMRDGDR</sequence>
<dbReference type="PANTHER" id="PTHR34293:SF1">
    <property type="entry name" value="HTH-TYPE TRANSCRIPTIONAL REGULATOR TRMBL2"/>
    <property type="match status" value="1"/>
</dbReference>
<protein>
    <submittedName>
        <fullName evidence="2">Regulatory LuxR family protein</fullName>
    </submittedName>
</protein>
<feature type="domain" description="HTH luxR-type" evidence="1">
    <location>
        <begin position="258"/>
        <end position="314"/>
    </location>
</feature>
<evidence type="ECO:0000259" key="1">
    <source>
        <dbReference type="SMART" id="SM00421"/>
    </source>
</evidence>
<dbReference type="InterPro" id="IPR000792">
    <property type="entry name" value="Tscrpt_reg_LuxR_C"/>
</dbReference>
<dbReference type="GO" id="GO:0006355">
    <property type="term" value="P:regulation of DNA-templated transcription"/>
    <property type="evidence" value="ECO:0007669"/>
    <property type="project" value="InterPro"/>
</dbReference>
<dbReference type="GO" id="GO:0003677">
    <property type="term" value="F:DNA binding"/>
    <property type="evidence" value="ECO:0007669"/>
    <property type="project" value="InterPro"/>
</dbReference>
<dbReference type="SMART" id="SM00421">
    <property type="entry name" value="HTH_LUXR"/>
    <property type="match status" value="1"/>
</dbReference>
<dbReference type="PANTHER" id="PTHR34293">
    <property type="entry name" value="HTH-TYPE TRANSCRIPTIONAL REGULATOR TRMBL2"/>
    <property type="match status" value="1"/>
</dbReference>
<evidence type="ECO:0000313" key="2">
    <source>
        <dbReference type="EMBL" id="RPE33686.1"/>
    </source>
</evidence>
<reference evidence="2 3" key="1">
    <citation type="submission" date="2018-11" db="EMBL/GenBank/DDBJ databases">
        <title>Sequencing the genomes of 1000 actinobacteria strains.</title>
        <authorList>
            <person name="Klenk H.-P."/>
        </authorList>
    </citation>
    <scope>NUCLEOTIDE SEQUENCE [LARGE SCALE GENOMIC DNA]</scope>
    <source>
        <strain evidence="2 3">DSM 44781</strain>
    </source>
</reference>
<dbReference type="InterPro" id="IPR051797">
    <property type="entry name" value="TrmB-like"/>
</dbReference>
<dbReference type="Proteomes" id="UP000266906">
    <property type="component" value="Unassembled WGS sequence"/>
</dbReference>
<organism evidence="2 3">
    <name type="scientific">Kitasatospora cineracea</name>
    <dbReference type="NCBI Taxonomy" id="88074"/>
    <lineage>
        <taxon>Bacteria</taxon>
        <taxon>Bacillati</taxon>
        <taxon>Actinomycetota</taxon>
        <taxon>Actinomycetes</taxon>
        <taxon>Kitasatosporales</taxon>
        <taxon>Streptomycetaceae</taxon>
        <taxon>Kitasatospora</taxon>
    </lineage>
</organism>
<dbReference type="InterPro" id="IPR016032">
    <property type="entry name" value="Sig_transdc_resp-reg_C-effctor"/>
</dbReference>
<dbReference type="SUPFAM" id="SSF46894">
    <property type="entry name" value="C-terminal effector domain of the bipartite response regulators"/>
    <property type="match status" value="1"/>
</dbReference>
<evidence type="ECO:0000313" key="3">
    <source>
        <dbReference type="Proteomes" id="UP000266906"/>
    </source>
</evidence>